<proteinExistence type="predicted"/>
<evidence type="ECO:0000313" key="1">
    <source>
        <dbReference type="EMBL" id="XBS22711.1"/>
    </source>
</evidence>
<keyword evidence="1" id="KW-0614">Plasmid</keyword>
<gene>
    <name evidence="1" type="ORF">Q9L42_020585</name>
</gene>
<dbReference type="AlphaFoldDB" id="A0AAU7P095"/>
<organism evidence="1 2">
    <name type="scientific">Methylomarinum roseum</name>
    <dbReference type="NCBI Taxonomy" id="3067653"/>
    <lineage>
        <taxon>Bacteria</taxon>
        <taxon>Pseudomonadati</taxon>
        <taxon>Pseudomonadota</taxon>
        <taxon>Gammaproteobacteria</taxon>
        <taxon>Methylococcales</taxon>
        <taxon>Methylococcaceae</taxon>
        <taxon>Methylomarinum</taxon>
    </lineage>
</organism>
<sequence length="211" mass="24555">MTFKQLWPLSPKAKERRKWSQAEMIRIFALPDRWLAQEILRLCRQARTDQPERFDLRIMNYDIALVTNVAPEVAKRLGANKFTQNERLDVDVIRLSNQRLRDYVGNCLSNCSLRTSEDNKTRPSAWALLTREVYFGNPVMIGMDRLASPEASISTYDIAARRMLEISSVRGLDPTWRWTPEFEIASQHNRSKSIEITNDDGKDDETSFCLR</sequence>
<accession>A0AAU7P095</accession>
<dbReference type="EMBL" id="CP157744">
    <property type="protein sequence ID" value="XBS22711.1"/>
    <property type="molecule type" value="Genomic_DNA"/>
</dbReference>
<reference evidence="1 2" key="1">
    <citation type="journal article" date="2024" name="Microbiology">
        <title>Methylomarinum rosea sp. nov., a novel halophilic methanotrophic bacterium from the hypersaline Lake Elton.</title>
        <authorList>
            <person name="Suleimanov R.Z."/>
            <person name="Oshkin I.Y."/>
            <person name="Danilova O.V."/>
            <person name="Suzina N.E."/>
            <person name="Dedysh S.N."/>
        </authorList>
    </citation>
    <scope>NUCLEOTIDE SEQUENCE [LARGE SCALE GENOMIC DNA]</scope>
    <source>
        <strain evidence="1 2">Ch1-1</strain>
        <plasmid evidence="2">unnamed2</plasmid>
    </source>
</reference>
<protein>
    <submittedName>
        <fullName evidence="1">Uncharacterized protein</fullName>
    </submittedName>
</protein>
<dbReference type="Proteomes" id="UP001225378">
    <property type="component" value="Plasmid unnamed2"/>
</dbReference>
<dbReference type="KEGG" id="mech:Q9L42_020585"/>
<name>A0AAU7P095_9GAMM</name>
<evidence type="ECO:0000313" key="2">
    <source>
        <dbReference type="Proteomes" id="UP001225378"/>
    </source>
</evidence>
<geneLocation type="plasmid" evidence="1 2">
    <name>unnamed2</name>
</geneLocation>
<keyword evidence="2" id="KW-1185">Reference proteome</keyword>
<dbReference type="RefSeq" id="WP_305910558.1">
    <property type="nucleotide sequence ID" value="NZ_CP157744.1"/>
</dbReference>